<dbReference type="EMBL" id="JAFBMS010000012">
    <property type="protein sequence ID" value="KAG9347954.1"/>
    <property type="molecule type" value="Genomic_DNA"/>
</dbReference>
<evidence type="ECO:0000313" key="2">
    <source>
        <dbReference type="Proteomes" id="UP000824540"/>
    </source>
</evidence>
<protein>
    <submittedName>
        <fullName evidence="1">Uncharacterized protein</fullName>
    </submittedName>
</protein>
<accession>A0A8T2P5Z6</accession>
<proteinExistence type="predicted"/>
<dbReference type="OrthoDB" id="18431at2759"/>
<dbReference type="AlphaFoldDB" id="A0A8T2P5Z6"/>
<keyword evidence="2" id="KW-1185">Reference proteome</keyword>
<reference evidence="1" key="1">
    <citation type="thesis" date="2021" institute="BYU ScholarsArchive" country="Provo, UT, USA">
        <title>Applications of and Algorithms for Genome Assembly and Genomic Analyses with an Emphasis on Marine Teleosts.</title>
        <authorList>
            <person name="Pickett B.D."/>
        </authorList>
    </citation>
    <scope>NUCLEOTIDE SEQUENCE</scope>
    <source>
        <strain evidence="1">HI-2016</strain>
    </source>
</reference>
<comment type="caution">
    <text evidence="1">The sequence shown here is derived from an EMBL/GenBank/DDBJ whole genome shotgun (WGS) entry which is preliminary data.</text>
</comment>
<evidence type="ECO:0000313" key="1">
    <source>
        <dbReference type="EMBL" id="KAG9347954.1"/>
    </source>
</evidence>
<name>A0A8T2P5Z6_9TELE</name>
<gene>
    <name evidence="1" type="ORF">JZ751_003971</name>
</gene>
<organism evidence="1 2">
    <name type="scientific">Albula glossodonta</name>
    <name type="common">roundjaw bonefish</name>
    <dbReference type="NCBI Taxonomy" id="121402"/>
    <lineage>
        <taxon>Eukaryota</taxon>
        <taxon>Metazoa</taxon>
        <taxon>Chordata</taxon>
        <taxon>Craniata</taxon>
        <taxon>Vertebrata</taxon>
        <taxon>Euteleostomi</taxon>
        <taxon>Actinopterygii</taxon>
        <taxon>Neopterygii</taxon>
        <taxon>Teleostei</taxon>
        <taxon>Albuliformes</taxon>
        <taxon>Albulidae</taxon>
        <taxon>Albula</taxon>
    </lineage>
</organism>
<dbReference type="Proteomes" id="UP000824540">
    <property type="component" value="Unassembled WGS sequence"/>
</dbReference>
<sequence>MRSGTHQDSRGIFPEATLSLQAGEKEQSNWMALLAQFQRVMYEGKKTKNMFLTRALEKILADKEVKKAHHSQLRKACEVALGDRMQRAGADLHLRSVWETELAPEQALSIPSGEARDTELMELVWRRAHSTAA</sequence>